<keyword evidence="3 8" id="KW-0597">Phosphoprotein</keyword>
<dbReference type="SMART" id="SM00342">
    <property type="entry name" value="HTH_ARAC"/>
    <property type="match status" value="1"/>
</dbReference>
<comment type="caution">
    <text evidence="12">The sequence shown here is derived from an EMBL/GenBank/DDBJ whole genome shotgun (WGS) entry which is preliminary data.</text>
</comment>
<dbReference type="InterPro" id="IPR041522">
    <property type="entry name" value="CdaR_GGDEF"/>
</dbReference>
<keyword evidence="2" id="KW-0963">Cytoplasm</keyword>
<dbReference type="Gene3D" id="1.10.10.60">
    <property type="entry name" value="Homeodomain-like"/>
    <property type="match status" value="2"/>
</dbReference>
<evidence type="ECO:0000256" key="3">
    <source>
        <dbReference type="ARBA" id="ARBA00022553"/>
    </source>
</evidence>
<reference evidence="12 13" key="1">
    <citation type="submission" date="2023-03" db="EMBL/GenBank/DDBJ databases">
        <title>Draft genome sequence of the bacteria which degrade cell wall of Tricholomamatutake.</title>
        <authorList>
            <person name="Konishi Y."/>
            <person name="Fukuta Y."/>
            <person name="Shirasaka N."/>
        </authorList>
    </citation>
    <scope>NUCLEOTIDE SEQUENCE [LARGE SCALE GENOMIC DNA]</scope>
    <source>
        <strain evidence="13">mu1</strain>
    </source>
</reference>
<dbReference type="PANTHER" id="PTHR42713:SF3">
    <property type="entry name" value="TRANSCRIPTIONAL REGULATORY PROTEIN HPTR"/>
    <property type="match status" value="1"/>
</dbReference>
<feature type="modified residue" description="4-aspartylphosphate" evidence="8">
    <location>
        <position position="55"/>
    </location>
</feature>
<evidence type="ECO:0000313" key="12">
    <source>
        <dbReference type="EMBL" id="GLX66113.1"/>
    </source>
</evidence>
<dbReference type="InterPro" id="IPR051552">
    <property type="entry name" value="HptR"/>
</dbReference>
<dbReference type="SUPFAM" id="SSF46689">
    <property type="entry name" value="Homeodomain-like"/>
    <property type="match status" value="1"/>
</dbReference>
<evidence type="ECO:0000256" key="8">
    <source>
        <dbReference type="PROSITE-ProRule" id="PRU00169"/>
    </source>
</evidence>
<sequence length="545" mass="62379">MYKLLVVDDEITVRTGLQSYFNWSSFGIEIMGEADDGDVAFEMIQQETPDLVLTDVRMPNMDGITLARLINERYPQVKIIFVSGYDDADYLKSAMKLSAVDYIFKPVNLEELSSVLRHVVSNLDEQRAEQRRKEELQVRLKEGMPVLREKFLLSLMGSNIQNRDIRERVEFLELCLPEEASYWVIVISVDDLPGVMSVRSERDRQLLWYSIHNICQELIDSHMGGYVFEHQTGEFAGILRKSDEGEEAGDAAEVLLELAGQIRDNLERWLKISVTIGISDRVTGLSNLSSCYRQAREAVNHKWYLGKNRVITMNSLETPEQENGSASRHEFAYDEELISALKAANAEKLKEVLDTIFADLNRNRPDGLKYGRNVCMQIFLAAGQLLLELNMQSEELESAESAVWESLLDRETLGEMRDILEAYLLAACERIGEKRTGKVANLVERVRAIIDRDYADGSLTVTDIGREVFLTPTYVSLLFKQETGQTVGEYMTQVRMERAKEMLRDPQYKFYDICYAIGYTDPSYFTKLFKKTTGVTPSGYREKYV</sequence>
<organism evidence="12 13">
    <name type="scientific">Paenibacillus glycanilyticus</name>
    <dbReference type="NCBI Taxonomy" id="126569"/>
    <lineage>
        <taxon>Bacteria</taxon>
        <taxon>Bacillati</taxon>
        <taxon>Bacillota</taxon>
        <taxon>Bacilli</taxon>
        <taxon>Bacillales</taxon>
        <taxon>Paenibacillaceae</taxon>
        <taxon>Paenibacillus</taxon>
    </lineage>
</organism>
<dbReference type="SUPFAM" id="SSF52172">
    <property type="entry name" value="CheY-like"/>
    <property type="match status" value="1"/>
</dbReference>
<dbReference type="InterPro" id="IPR018062">
    <property type="entry name" value="HTH_AraC-typ_CS"/>
</dbReference>
<dbReference type="PROSITE" id="PS50887">
    <property type="entry name" value="GGDEF"/>
    <property type="match status" value="1"/>
</dbReference>
<dbReference type="InterPro" id="IPR011006">
    <property type="entry name" value="CheY-like_superfamily"/>
</dbReference>
<dbReference type="PROSITE" id="PS50110">
    <property type="entry name" value="RESPONSE_REGULATORY"/>
    <property type="match status" value="1"/>
</dbReference>
<accession>A0ABQ6G789</accession>
<dbReference type="EMBL" id="BSSQ01000001">
    <property type="protein sequence ID" value="GLX66113.1"/>
    <property type="molecule type" value="Genomic_DNA"/>
</dbReference>
<dbReference type="SMART" id="SM00448">
    <property type="entry name" value="REC"/>
    <property type="match status" value="1"/>
</dbReference>
<evidence type="ECO:0000259" key="9">
    <source>
        <dbReference type="PROSITE" id="PS01124"/>
    </source>
</evidence>
<dbReference type="InterPro" id="IPR000160">
    <property type="entry name" value="GGDEF_dom"/>
</dbReference>
<evidence type="ECO:0000256" key="7">
    <source>
        <dbReference type="ARBA" id="ARBA00023163"/>
    </source>
</evidence>
<keyword evidence="13" id="KW-1185">Reference proteome</keyword>
<dbReference type="InterPro" id="IPR018060">
    <property type="entry name" value="HTH_AraC"/>
</dbReference>
<dbReference type="Pfam" id="PF00072">
    <property type="entry name" value="Response_reg"/>
    <property type="match status" value="1"/>
</dbReference>
<dbReference type="RefSeq" id="WP_284236788.1">
    <property type="nucleotide sequence ID" value="NZ_BSSQ01000001.1"/>
</dbReference>
<evidence type="ECO:0000256" key="6">
    <source>
        <dbReference type="ARBA" id="ARBA00023125"/>
    </source>
</evidence>
<dbReference type="InterPro" id="IPR009057">
    <property type="entry name" value="Homeodomain-like_sf"/>
</dbReference>
<evidence type="ECO:0000256" key="1">
    <source>
        <dbReference type="ARBA" id="ARBA00004496"/>
    </source>
</evidence>
<keyword evidence="7" id="KW-0804">Transcription</keyword>
<dbReference type="Pfam" id="PF12833">
    <property type="entry name" value="HTH_18"/>
    <property type="match status" value="1"/>
</dbReference>
<evidence type="ECO:0000313" key="13">
    <source>
        <dbReference type="Proteomes" id="UP001157114"/>
    </source>
</evidence>
<protein>
    <recommendedName>
        <fullName evidence="14">Response regulator</fullName>
    </recommendedName>
</protein>
<evidence type="ECO:0000256" key="4">
    <source>
        <dbReference type="ARBA" id="ARBA00023012"/>
    </source>
</evidence>
<dbReference type="Gene3D" id="3.40.50.2300">
    <property type="match status" value="1"/>
</dbReference>
<feature type="domain" description="HTH araC/xylS-type" evidence="9">
    <location>
        <begin position="444"/>
        <end position="543"/>
    </location>
</feature>
<dbReference type="PRINTS" id="PR00032">
    <property type="entry name" value="HTHARAC"/>
</dbReference>
<dbReference type="Pfam" id="PF17853">
    <property type="entry name" value="GGDEF_2"/>
    <property type="match status" value="1"/>
</dbReference>
<name>A0ABQ6G789_9BACL</name>
<feature type="domain" description="Response regulatory" evidence="10">
    <location>
        <begin position="3"/>
        <end position="120"/>
    </location>
</feature>
<keyword evidence="5" id="KW-0805">Transcription regulation</keyword>
<keyword evidence="4" id="KW-0902">Two-component regulatory system</keyword>
<dbReference type="PROSITE" id="PS01124">
    <property type="entry name" value="HTH_ARAC_FAMILY_2"/>
    <property type="match status" value="1"/>
</dbReference>
<evidence type="ECO:0008006" key="14">
    <source>
        <dbReference type="Google" id="ProtNLM"/>
    </source>
</evidence>
<keyword evidence="6" id="KW-0238">DNA-binding</keyword>
<feature type="domain" description="GGDEF" evidence="11">
    <location>
        <begin position="180"/>
        <end position="315"/>
    </location>
</feature>
<dbReference type="PROSITE" id="PS00041">
    <property type="entry name" value="HTH_ARAC_FAMILY_1"/>
    <property type="match status" value="1"/>
</dbReference>
<dbReference type="PANTHER" id="PTHR42713">
    <property type="entry name" value="HISTIDINE KINASE-RELATED"/>
    <property type="match status" value="1"/>
</dbReference>
<dbReference type="InterPro" id="IPR001789">
    <property type="entry name" value="Sig_transdc_resp-reg_receiver"/>
</dbReference>
<proteinExistence type="predicted"/>
<gene>
    <name evidence="12" type="ORF">MU1_04570</name>
</gene>
<dbReference type="CDD" id="cd17536">
    <property type="entry name" value="REC_YesN-like"/>
    <property type="match status" value="1"/>
</dbReference>
<evidence type="ECO:0000259" key="11">
    <source>
        <dbReference type="PROSITE" id="PS50887"/>
    </source>
</evidence>
<evidence type="ECO:0000259" key="10">
    <source>
        <dbReference type="PROSITE" id="PS50110"/>
    </source>
</evidence>
<evidence type="ECO:0000256" key="2">
    <source>
        <dbReference type="ARBA" id="ARBA00022490"/>
    </source>
</evidence>
<comment type="subcellular location">
    <subcellularLocation>
        <location evidence="1">Cytoplasm</location>
    </subcellularLocation>
</comment>
<evidence type="ECO:0000256" key="5">
    <source>
        <dbReference type="ARBA" id="ARBA00023015"/>
    </source>
</evidence>
<dbReference type="InterPro" id="IPR020449">
    <property type="entry name" value="Tscrpt_reg_AraC-type_HTH"/>
</dbReference>
<dbReference type="Proteomes" id="UP001157114">
    <property type="component" value="Unassembled WGS sequence"/>
</dbReference>